<dbReference type="Pfam" id="PF01680">
    <property type="entry name" value="SOR_SNZ"/>
    <property type="match status" value="1"/>
</dbReference>
<dbReference type="Gene3D" id="3.20.20.190">
    <property type="entry name" value="Phosphatidylinositol (PI) phosphodiesterase"/>
    <property type="match status" value="2"/>
</dbReference>
<dbReference type="PROSITE" id="PS51129">
    <property type="entry name" value="PDXS_SNZ_2"/>
    <property type="match status" value="1"/>
</dbReference>
<keyword evidence="10" id="KW-0443">Lipid metabolism</keyword>
<dbReference type="FunFam" id="2.60.40.150:FF:000060">
    <property type="entry name" value="Phosphoinositide phospholipase C"/>
    <property type="match status" value="1"/>
</dbReference>
<evidence type="ECO:0000256" key="14">
    <source>
        <dbReference type="SAM" id="MobiDB-lite"/>
    </source>
</evidence>
<evidence type="ECO:0000256" key="2">
    <source>
        <dbReference type="ARBA" id="ARBA00001913"/>
    </source>
</evidence>
<keyword evidence="11" id="KW-0472">Membrane</keyword>
<dbReference type="Pfam" id="PF00387">
    <property type="entry name" value="PI-PLC-Y"/>
    <property type="match status" value="1"/>
</dbReference>
<dbReference type="Gene3D" id="1.10.238.10">
    <property type="entry name" value="EF-hand"/>
    <property type="match status" value="1"/>
</dbReference>
<dbReference type="PANTHER" id="PTHR31829">
    <property type="entry name" value="PYRIDOXAL 5'-PHOSPHATE SYNTHASE SUBUNIT SNZ1-RELATED"/>
    <property type="match status" value="1"/>
</dbReference>
<dbReference type="InterPro" id="IPR033755">
    <property type="entry name" value="PdxS/SNZ_N"/>
</dbReference>
<comment type="cofactor">
    <cofactor evidence="2">
        <name>Ca(2+)</name>
        <dbReference type="ChEBI" id="CHEBI:29108"/>
    </cofactor>
</comment>
<organism evidence="17">
    <name type="scientific">Linum usitatissimum</name>
    <name type="common">Flax</name>
    <name type="synonym">Linum humile</name>
    <dbReference type="NCBI Taxonomy" id="4006"/>
    <lineage>
        <taxon>Eukaryota</taxon>
        <taxon>Viridiplantae</taxon>
        <taxon>Streptophyta</taxon>
        <taxon>Embryophyta</taxon>
        <taxon>Tracheophyta</taxon>
        <taxon>Spermatophyta</taxon>
        <taxon>Magnoliopsida</taxon>
        <taxon>eudicotyledons</taxon>
        <taxon>Gunneridae</taxon>
        <taxon>Pentapetalae</taxon>
        <taxon>rosids</taxon>
        <taxon>fabids</taxon>
        <taxon>Malpighiales</taxon>
        <taxon>Linaceae</taxon>
        <taxon>Linum</taxon>
    </lineage>
</organism>
<dbReference type="GO" id="GO:0035556">
    <property type="term" value="P:intracellular signal transduction"/>
    <property type="evidence" value="ECO:0007669"/>
    <property type="project" value="InterPro"/>
</dbReference>
<feature type="region of interest" description="Disordered" evidence="14">
    <location>
        <begin position="492"/>
        <end position="536"/>
    </location>
</feature>
<dbReference type="GO" id="GO:0006520">
    <property type="term" value="P:amino acid metabolic process"/>
    <property type="evidence" value="ECO:0007669"/>
    <property type="project" value="TreeGrafter"/>
</dbReference>
<accession>I6YMA7</accession>
<dbReference type="PROSITE" id="PS50007">
    <property type="entry name" value="PIPLC_X_DOMAIN"/>
    <property type="match status" value="1"/>
</dbReference>
<dbReference type="InterPro" id="IPR011992">
    <property type="entry name" value="EF-hand-dom_pair"/>
</dbReference>
<comment type="subcellular location">
    <subcellularLocation>
        <location evidence="3">Cell membrane</location>
        <topology evidence="3">Peripheral membrane protein</topology>
    </subcellularLocation>
</comment>
<dbReference type="GO" id="GO:0004435">
    <property type="term" value="F:phosphatidylinositol-4,5-bisphosphate phospholipase C activity"/>
    <property type="evidence" value="ECO:0007669"/>
    <property type="project" value="UniProtKB-EC"/>
</dbReference>
<dbReference type="SUPFAM" id="SSF51695">
    <property type="entry name" value="PLC-like phosphodiesterases"/>
    <property type="match status" value="1"/>
</dbReference>
<reference evidence="17" key="1">
    <citation type="journal article" date="2012" name="Plant J.">
        <title>The genome of flax (Linum usitatissimum) assembled de novo from short shotgun sequence reads.</title>
        <authorList>
            <person name="Wang Z."/>
            <person name="Hobson N."/>
            <person name="Galindo L."/>
            <person name="Zhu S."/>
            <person name="Shi D."/>
            <person name="McDill J."/>
            <person name="Yang L."/>
            <person name="Hawkins S."/>
            <person name="Neutelings G."/>
            <person name="Datla R."/>
            <person name="Lambert G."/>
            <person name="Galbraith D.W."/>
            <person name="Grassa C.J."/>
            <person name="Geraldes A."/>
            <person name="Cronk Q.C."/>
            <person name="Cullis C."/>
            <person name="Dash P.K."/>
            <person name="Kumar P.A."/>
            <person name="Cloutier S."/>
            <person name="Sharpe A.G."/>
            <person name="Wong G.K."/>
            <person name="Wang J."/>
            <person name="Deyholos M.K."/>
        </authorList>
    </citation>
    <scope>NUCLEOTIDE SEQUENCE</scope>
</reference>
<dbReference type="InterPro" id="IPR000008">
    <property type="entry name" value="C2_dom"/>
</dbReference>
<dbReference type="InterPro" id="IPR035892">
    <property type="entry name" value="C2_domain_sf"/>
</dbReference>
<dbReference type="InterPro" id="IPR000909">
    <property type="entry name" value="PLipase_C_PInositol-sp_X_dom"/>
</dbReference>
<dbReference type="Pfam" id="PF00168">
    <property type="entry name" value="C2"/>
    <property type="match status" value="1"/>
</dbReference>
<proteinExistence type="inferred from homology"/>
<dbReference type="InterPro" id="IPR017946">
    <property type="entry name" value="PLC-like_Pdiesterase_TIM-brl"/>
</dbReference>
<evidence type="ECO:0000256" key="7">
    <source>
        <dbReference type="ARBA" id="ARBA00022801"/>
    </source>
</evidence>
<keyword evidence="7" id="KW-0378">Hydrolase</keyword>
<evidence type="ECO:0000313" key="17">
    <source>
        <dbReference type="EMBL" id="AFN53699.1"/>
    </source>
</evidence>
<dbReference type="PRINTS" id="PR00390">
    <property type="entry name" value="PHPHLIPASEC"/>
</dbReference>
<dbReference type="SUPFAM" id="SSF47473">
    <property type="entry name" value="EF-hand"/>
    <property type="match status" value="1"/>
</dbReference>
<feature type="domain" description="PI-PLC Y-box" evidence="16">
    <location>
        <begin position="567"/>
        <end position="653"/>
    </location>
</feature>
<dbReference type="AlphaFoldDB" id="I6YMA7"/>
<dbReference type="CDD" id="cd00275">
    <property type="entry name" value="C2_PLC_like"/>
    <property type="match status" value="1"/>
</dbReference>
<dbReference type="PROSITE" id="PS01235">
    <property type="entry name" value="PDXS_SNZ_1"/>
    <property type="match status" value="1"/>
</dbReference>
<dbReference type="SMART" id="SM00148">
    <property type="entry name" value="PLCXc"/>
    <property type="match status" value="1"/>
</dbReference>
<dbReference type="GO" id="GO:0006950">
    <property type="term" value="P:response to stress"/>
    <property type="evidence" value="ECO:0007669"/>
    <property type="project" value="UniProtKB-ARBA"/>
</dbReference>
<dbReference type="PROSITE" id="PS50008">
    <property type="entry name" value="PIPLC_Y_DOMAIN"/>
    <property type="match status" value="1"/>
</dbReference>
<dbReference type="Gene3D" id="3.20.20.70">
    <property type="entry name" value="Aldolase class I"/>
    <property type="match status" value="1"/>
</dbReference>
<dbReference type="SMART" id="SM00239">
    <property type="entry name" value="C2"/>
    <property type="match status" value="1"/>
</dbReference>
<evidence type="ECO:0000256" key="11">
    <source>
        <dbReference type="ARBA" id="ARBA00023136"/>
    </source>
</evidence>
<dbReference type="GO" id="GO:0008615">
    <property type="term" value="P:pyridoxine biosynthetic process"/>
    <property type="evidence" value="ECO:0007669"/>
    <property type="project" value="TreeGrafter"/>
</dbReference>
<dbReference type="InterPro" id="IPR001192">
    <property type="entry name" value="PI-PLC_fam"/>
</dbReference>
<dbReference type="InterPro" id="IPR013785">
    <property type="entry name" value="Aldolase_TIM"/>
</dbReference>
<evidence type="ECO:0000256" key="13">
    <source>
        <dbReference type="PROSITE-ProRule" id="PRU00481"/>
    </source>
</evidence>
<evidence type="ECO:0000256" key="4">
    <source>
        <dbReference type="ARBA" id="ARBA00007281"/>
    </source>
</evidence>
<dbReference type="GO" id="GO:0005829">
    <property type="term" value="C:cytosol"/>
    <property type="evidence" value="ECO:0007669"/>
    <property type="project" value="UniProtKB-ARBA"/>
</dbReference>
<evidence type="ECO:0000256" key="3">
    <source>
        <dbReference type="ARBA" id="ARBA00004202"/>
    </source>
</evidence>
<keyword evidence="9" id="KW-0442">Lipid degradation</keyword>
<dbReference type="GO" id="GO:0042823">
    <property type="term" value="P:pyridoxal phosphate biosynthetic process"/>
    <property type="evidence" value="ECO:0007669"/>
    <property type="project" value="InterPro"/>
</dbReference>
<dbReference type="Pfam" id="PF00388">
    <property type="entry name" value="PI-PLC-X"/>
    <property type="match status" value="1"/>
</dbReference>
<dbReference type="EC" id="3.1.4.11" evidence="5"/>
<dbReference type="EMBL" id="JX174448">
    <property type="protein sequence ID" value="AFN53699.1"/>
    <property type="molecule type" value="Genomic_DNA"/>
</dbReference>
<keyword evidence="6" id="KW-1003">Cell membrane</keyword>
<evidence type="ECO:0000256" key="6">
    <source>
        <dbReference type="ARBA" id="ARBA00022475"/>
    </source>
</evidence>
<dbReference type="SUPFAM" id="SSF51366">
    <property type="entry name" value="Ribulose-phoshate binding barrel"/>
    <property type="match status" value="1"/>
</dbReference>
<evidence type="ECO:0000256" key="10">
    <source>
        <dbReference type="ARBA" id="ARBA00023098"/>
    </source>
</evidence>
<dbReference type="GO" id="GO:0046982">
    <property type="term" value="F:protein heterodimerization activity"/>
    <property type="evidence" value="ECO:0007669"/>
    <property type="project" value="UniProtKB-ARBA"/>
</dbReference>
<comment type="similarity">
    <text evidence="4 13">Belongs to the PdxS/SNZ family.</text>
</comment>
<sequence length="801" mass="89595">MADSGVVTVYGNAALYEPTTKKSTFSVKVGLAQMLRGGVIMDVVNADQARIAEEAGACAVMALERVPADIRSQGGVARMSDPQLIKEIKQSVTIPVMAKARIGHFVEAQILEALGIDYIDESEVLTLADEDNHINKHNFRIPFVCGCRNLGEALRRIREGAAMIRTKGEAGTGNVIEAVRHVRSVMGDIRVLRNMDDDEVFTFAKKIAAPYDLVMQTKQLGRLPVVQFAAGGVATPADAAMMMQLGCDGVFVGSGVFKSGDPARRARAIVQAVTHYTDPEVLAEVSCGLGEAMVGINLNDPNVERIFRLTEAEPPEYIKFLFDRYSRDGTMTVEDLTRFLVEIQGEHTASHDDALAIFNSLKHLRIFQRRGLHFDAFYRYLLGDLNVANSPSNVVHHNMNAPLSHYFLFTGHNSYLTGNQLSSDSSTKPIINALKKGVRVIELDLWPNNNKDDVEMVNDTFGEILYTPESDEMSEFRSPDYLKKRILISTKPPKEYLETPGSQSSGKERTPSSSFDDKDKDEGHIPDEDEEKTAPQYRHLIAIHAAKMKGGIKNMLKVEANKVRRLSMSEQEFETASKTLATAIVRFTQRNLLRVYPKGSRLDSSNYNPFIGWMHGAQMVAFNMQGYGKHLWTMQGMFSANGGCGYLKKPDFLLELGPDDKVYDPSIPQQVKTTLKGKLYLGEGWLQDFRHTHFDLCSPPDFFVKVGIEGVPGDKAKHITKVIDDEWLPIWDEEFKFELRVPELAILRIEVMDYDVGNHGFGSQTYLPISELQTGIRSVPLYSRDGSRYKHTRLLMQFEFS</sequence>
<evidence type="ECO:0000256" key="8">
    <source>
        <dbReference type="ARBA" id="ARBA00022898"/>
    </source>
</evidence>
<feature type="compositionally biased region" description="Basic and acidic residues" evidence="14">
    <location>
        <begin position="506"/>
        <end position="526"/>
    </location>
</feature>
<dbReference type="SMART" id="SM00149">
    <property type="entry name" value="PLCYc"/>
    <property type="match status" value="1"/>
</dbReference>
<feature type="domain" description="C2" evidence="15">
    <location>
        <begin position="658"/>
        <end position="783"/>
    </location>
</feature>
<dbReference type="Gene3D" id="2.60.40.150">
    <property type="entry name" value="C2 domain"/>
    <property type="match status" value="1"/>
</dbReference>
<dbReference type="NCBIfam" id="TIGR00343">
    <property type="entry name" value="pyridoxal 5'-phosphate synthase lyase subunit PdxS"/>
    <property type="match status" value="1"/>
</dbReference>
<dbReference type="InterPro" id="IPR001852">
    <property type="entry name" value="PdxS/SNZ"/>
</dbReference>
<dbReference type="InterPro" id="IPR011060">
    <property type="entry name" value="RibuloseP-bd_barrel"/>
</dbReference>
<name>I6YMA7_LINUS</name>
<dbReference type="PANTHER" id="PTHR31829:SF6">
    <property type="entry name" value="PDXS_SNZ N-TERMINAL DOMAIN-CONTAINING PROTEIN"/>
    <property type="match status" value="1"/>
</dbReference>
<protein>
    <recommendedName>
        <fullName evidence="5">phosphoinositide phospholipase C</fullName>
        <ecNumber evidence="5">3.1.4.11</ecNumber>
    </recommendedName>
</protein>
<evidence type="ECO:0000256" key="5">
    <source>
        <dbReference type="ARBA" id="ARBA00012368"/>
    </source>
</evidence>
<dbReference type="FunFam" id="3.20.20.70:FF:000001">
    <property type="entry name" value="Pyridoxine biosynthesis protein PDX1"/>
    <property type="match status" value="1"/>
</dbReference>
<keyword evidence="12" id="KW-0807">Transducer</keyword>
<evidence type="ECO:0000256" key="9">
    <source>
        <dbReference type="ARBA" id="ARBA00022963"/>
    </source>
</evidence>
<evidence type="ECO:0000256" key="1">
    <source>
        <dbReference type="ARBA" id="ARBA00001195"/>
    </source>
</evidence>
<dbReference type="InterPro" id="IPR001711">
    <property type="entry name" value="PLipase_C_Pinositol-sp_Y"/>
</dbReference>
<dbReference type="SUPFAM" id="SSF49562">
    <property type="entry name" value="C2 domain (Calcium/lipid-binding domain, CaLB)"/>
    <property type="match status" value="1"/>
</dbReference>
<evidence type="ECO:0000256" key="12">
    <source>
        <dbReference type="ARBA" id="ARBA00023224"/>
    </source>
</evidence>
<comment type="catalytic activity">
    <reaction evidence="1">
        <text>a 1,2-diacyl-sn-glycero-3-phospho-(1D-myo-inositol-4,5-bisphosphate) + H2O = 1D-myo-inositol 1,4,5-trisphosphate + a 1,2-diacyl-sn-glycerol + H(+)</text>
        <dbReference type="Rhea" id="RHEA:33179"/>
        <dbReference type="ChEBI" id="CHEBI:15377"/>
        <dbReference type="ChEBI" id="CHEBI:15378"/>
        <dbReference type="ChEBI" id="CHEBI:17815"/>
        <dbReference type="ChEBI" id="CHEBI:58456"/>
        <dbReference type="ChEBI" id="CHEBI:203600"/>
        <dbReference type="EC" id="3.1.4.11"/>
    </reaction>
</comment>
<dbReference type="CDD" id="cd04727">
    <property type="entry name" value="pdxS"/>
    <property type="match status" value="1"/>
</dbReference>
<evidence type="ECO:0000259" key="15">
    <source>
        <dbReference type="PROSITE" id="PS50004"/>
    </source>
</evidence>
<dbReference type="HAMAP" id="MF_01824">
    <property type="entry name" value="PdxS"/>
    <property type="match status" value="1"/>
</dbReference>
<evidence type="ECO:0000259" key="16">
    <source>
        <dbReference type="PROSITE" id="PS50008"/>
    </source>
</evidence>
<dbReference type="GO" id="GO:0005886">
    <property type="term" value="C:plasma membrane"/>
    <property type="evidence" value="ECO:0007669"/>
    <property type="project" value="UniProtKB-SubCell"/>
</dbReference>
<dbReference type="PROSITE" id="PS50004">
    <property type="entry name" value="C2"/>
    <property type="match status" value="1"/>
</dbReference>
<dbReference type="GO" id="GO:0016843">
    <property type="term" value="F:amine-lyase activity"/>
    <property type="evidence" value="ECO:0007669"/>
    <property type="project" value="TreeGrafter"/>
</dbReference>
<keyword evidence="8" id="KW-0663">Pyridoxal phosphate</keyword>
<dbReference type="NCBIfam" id="NF003215">
    <property type="entry name" value="PRK04180.1"/>
    <property type="match status" value="1"/>
</dbReference>
<dbReference type="GO" id="GO:0016042">
    <property type="term" value="P:lipid catabolic process"/>
    <property type="evidence" value="ECO:0007669"/>
    <property type="project" value="UniProtKB-KW"/>
</dbReference>